<dbReference type="AlphaFoldDB" id="A0A198APP6"/>
<dbReference type="InterPro" id="IPR013830">
    <property type="entry name" value="SGNH_hydro"/>
</dbReference>
<reference evidence="2 3" key="1">
    <citation type="submission" date="2016-05" db="EMBL/GenBank/DDBJ databases">
        <title>Paenibacillus sp. 1ZS3-15 nov., isolated from the rhizosphere soil.</title>
        <authorList>
            <person name="Zhang X.X."/>
            <person name="Zhang J."/>
        </authorList>
    </citation>
    <scope>NUCLEOTIDE SEQUENCE [LARGE SCALE GENOMIC DNA]</scope>
    <source>
        <strain evidence="2 3">1ZS3-15</strain>
    </source>
</reference>
<sequence>MTTQRESIVKPGFFAEFSAADSRRGEFDLGNEVLLAHKVPVDFVFIGDSITHMWELNAYFGRGGRFIVNRGIGGDISSHVLRRFEGDVIQLKPKVVVIKIGVNNFWALDGAISEHRKTAEQIIPALVEDIQEMVLKAKANGIIPVICSILPTNMPHSGNNTIRNSSICQVNEQLQQVATKQEAIYVDYHTRMIASEGNALRDGLADDGLHPHVLGYDIMADALREELARKGIEI</sequence>
<dbReference type="PANTHER" id="PTHR30383">
    <property type="entry name" value="THIOESTERASE 1/PROTEASE 1/LYSOPHOSPHOLIPASE L1"/>
    <property type="match status" value="1"/>
</dbReference>
<name>A0A198APP6_9BACL</name>
<dbReference type="EMBL" id="LYPB01000042">
    <property type="protein sequence ID" value="OAS23055.1"/>
    <property type="molecule type" value="Genomic_DNA"/>
</dbReference>
<feature type="domain" description="SGNH hydrolase-type esterase" evidence="1">
    <location>
        <begin position="45"/>
        <end position="218"/>
    </location>
</feature>
<accession>A0A198APP6</accession>
<organism evidence="2 3">
    <name type="scientific">Paenibacillus oryzisoli</name>
    <dbReference type="NCBI Taxonomy" id="1850517"/>
    <lineage>
        <taxon>Bacteria</taxon>
        <taxon>Bacillati</taxon>
        <taxon>Bacillota</taxon>
        <taxon>Bacilli</taxon>
        <taxon>Bacillales</taxon>
        <taxon>Paenibacillaceae</taxon>
        <taxon>Paenibacillus</taxon>
    </lineage>
</organism>
<dbReference type="InterPro" id="IPR036514">
    <property type="entry name" value="SGNH_hydro_sf"/>
</dbReference>
<dbReference type="PANTHER" id="PTHR30383:SF5">
    <property type="entry name" value="SGNH HYDROLASE-TYPE ESTERASE DOMAIN-CONTAINING PROTEIN"/>
    <property type="match status" value="1"/>
</dbReference>
<dbReference type="Proteomes" id="UP000078454">
    <property type="component" value="Unassembled WGS sequence"/>
</dbReference>
<dbReference type="Gene3D" id="3.40.50.1110">
    <property type="entry name" value="SGNH hydrolase"/>
    <property type="match status" value="1"/>
</dbReference>
<dbReference type="InterPro" id="IPR051532">
    <property type="entry name" value="Ester_Hydrolysis_Enzymes"/>
</dbReference>
<dbReference type="SUPFAM" id="SSF52266">
    <property type="entry name" value="SGNH hydrolase"/>
    <property type="match status" value="1"/>
</dbReference>
<dbReference type="RefSeq" id="WP_068661904.1">
    <property type="nucleotide sequence ID" value="NZ_LYPB01000042.1"/>
</dbReference>
<dbReference type="Pfam" id="PF13472">
    <property type="entry name" value="Lipase_GDSL_2"/>
    <property type="match status" value="1"/>
</dbReference>
<gene>
    <name evidence="2" type="ORF">A8708_23130</name>
</gene>
<comment type="caution">
    <text evidence="2">The sequence shown here is derived from an EMBL/GenBank/DDBJ whole genome shotgun (WGS) entry which is preliminary data.</text>
</comment>
<proteinExistence type="predicted"/>
<protein>
    <submittedName>
        <fullName evidence="2">G-D-S-L family lipolytic protein</fullName>
    </submittedName>
</protein>
<keyword evidence="3" id="KW-1185">Reference proteome</keyword>
<dbReference type="OrthoDB" id="2513075at2"/>
<dbReference type="GO" id="GO:0004622">
    <property type="term" value="F:phosphatidylcholine lysophospholipase activity"/>
    <property type="evidence" value="ECO:0007669"/>
    <property type="project" value="TreeGrafter"/>
</dbReference>
<evidence type="ECO:0000313" key="2">
    <source>
        <dbReference type="EMBL" id="OAS23055.1"/>
    </source>
</evidence>
<evidence type="ECO:0000313" key="3">
    <source>
        <dbReference type="Proteomes" id="UP000078454"/>
    </source>
</evidence>
<evidence type="ECO:0000259" key="1">
    <source>
        <dbReference type="Pfam" id="PF13472"/>
    </source>
</evidence>
<dbReference type="STRING" id="1850517.A8708_23130"/>